<dbReference type="Proteomes" id="UP000076874">
    <property type="component" value="Unassembled WGS sequence"/>
</dbReference>
<evidence type="ECO:0000313" key="3">
    <source>
        <dbReference type="Proteomes" id="UP000076874"/>
    </source>
</evidence>
<dbReference type="GO" id="GO:0019441">
    <property type="term" value="P:L-tryptophan catabolic process to kynurenine"/>
    <property type="evidence" value="ECO:0007669"/>
    <property type="project" value="InterPro"/>
</dbReference>
<dbReference type="InterPro" id="IPR007325">
    <property type="entry name" value="KFase/CYL"/>
</dbReference>
<dbReference type="GO" id="GO:0004061">
    <property type="term" value="F:arylformamidase activity"/>
    <property type="evidence" value="ECO:0007669"/>
    <property type="project" value="InterPro"/>
</dbReference>
<evidence type="ECO:0000256" key="1">
    <source>
        <dbReference type="ARBA" id="ARBA00007865"/>
    </source>
</evidence>
<sequence length="318" mass="35353">MSTPEFPPFEKLGIDPDGPPGNAWGLWGRDDELGMLNLLTAENTVAASKLIVDGKRISIDLHLDEPKHPFFNRQVFYHHIHLKAPRAVFDDVLLLNTQSSTQWDGFRHYAHQTSRKFYNGATEDDIRNSHRIGTNVWVEKGGIVGRGVLLDYAAFAARHNICIEPFSTSSISVAHLKQLADEENITFRPGDILFIRSGFTAAYRAFRPDEEATLPARKGSHFIGVESSMDTLQWIWENKFAAVAGDMPGFEASPSQQVAVSIHQWILAGWGVPIGELFDLDELAVELEKRGRHTFFLSSVPLKVRGGVASPPNAVAIL</sequence>
<comment type="caution">
    <text evidence="2">The sequence shown here is derived from an EMBL/GenBank/DDBJ whole genome shotgun (WGS) entry which is preliminary data.</text>
</comment>
<dbReference type="Pfam" id="PF04199">
    <property type="entry name" value="Cyclase"/>
    <property type="match status" value="1"/>
</dbReference>
<dbReference type="OrthoDB" id="5396at2759"/>
<evidence type="ECO:0008006" key="4">
    <source>
        <dbReference type="Google" id="ProtNLM"/>
    </source>
</evidence>
<protein>
    <recommendedName>
        <fullName evidence="4">Cyclase</fullName>
    </recommendedName>
</protein>
<dbReference type="STRING" id="1081102.A0A162J8P6"/>
<organism evidence="2 3">
    <name type="scientific">Niveomyces insectorum RCEF 264</name>
    <dbReference type="NCBI Taxonomy" id="1081102"/>
    <lineage>
        <taxon>Eukaryota</taxon>
        <taxon>Fungi</taxon>
        <taxon>Dikarya</taxon>
        <taxon>Ascomycota</taxon>
        <taxon>Pezizomycotina</taxon>
        <taxon>Sordariomycetes</taxon>
        <taxon>Hypocreomycetidae</taxon>
        <taxon>Hypocreales</taxon>
        <taxon>Cordycipitaceae</taxon>
        <taxon>Niveomyces</taxon>
    </lineage>
</organism>
<comment type="similarity">
    <text evidence="1">Belongs to the Cyclase 1 superfamily.</text>
</comment>
<evidence type="ECO:0000313" key="2">
    <source>
        <dbReference type="EMBL" id="OAA65392.1"/>
    </source>
</evidence>
<name>A0A162J8P6_9HYPO</name>
<dbReference type="Gene3D" id="3.50.30.50">
    <property type="entry name" value="Putative cyclase"/>
    <property type="match status" value="1"/>
</dbReference>
<keyword evidence="3" id="KW-1185">Reference proteome</keyword>
<gene>
    <name evidence="2" type="ORF">SPI_02179</name>
</gene>
<dbReference type="InterPro" id="IPR037175">
    <property type="entry name" value="KFase_sf"/>
</dbReference>
<dbReference type="SUPFAM" id="SSF102198">
    <property type="entry name" value="Putative cyclase"/>
    <property type="match status" value="1"/>
</dbReference>
<dbReference type="PANTHER" id="PTHR34861:SF11">
    <property type="entry name" value="CYCLASE"/>
    <property type="match status" value="1"/>
</dbReference>
<dbReference type="PANTHER" id="PTHR34861">
    <property type="match status" value="1"/>
</dbReference>
<accession>A0A162J8P6</accession>
<reference evidence="2 3" key="1">
    <citation type="journal article" date="2016" name="Genome Biol. Evol.">
        <title>Divergent and convergent evolution of fungal pathogenicity.</title>
        <authorList>
            <person name="Shang Y."/>
            <person name="Xiao G."/>
            <person name="Zheng P."/>
            <person name="Cen K."/>
            <person name="Zhan S."/>
            <person name="Wang C."/>
        </authorList>
    </citation>
    <scope>NUCLEOTIDE SEQUENCE [LARGE SCALE GENOMIC DNA]</scope>
    <source>
        <strain evidence="2 3">RCEF 264</strain>
    </source>
</reference>
<proteinExistence type="inferred from homology"/>
<dbReference type="EMBL" id="AZHD01000003">
    <property type="protein sequence ID" value="OAA65392.1"/>
    <property type="molecule type" value="Genomic_DNA"/>
</dbReference>
<dbReference type="AlphaFoldDB" id="A0A162J8P6"/>